<reference evidence="1" key="1">
    <citation type="journal article" date="2020" name="Nature">
        <title>Giant virus diversity and host interactions through global metagenomics.</title>
        <authorList>
            <person name="Schulz F."/>
            <person name="Roux S."/>
            <person name="Paez-Espino D."/>
            <person name="Jungbluth S."/>
            <person name="Walsh D.A."/>
            <person name="Denef V.J."/>
            <person name="McMahon K.D."/>
            <person name="Konstantinidis K.T."/>
            <person name="Eloe-Fadrosh E.A."/>
            <person name="Kyrpides N.C."/>
            <person name="Woyke T."/>
        </authorList>
    </citation>
    <scope>NUCLEOTIDE SEQUENCE</scope>
    <source>
        <strain evidence="1">GVMAG-M-3300023174-129</strain>
    </source>
</reference>
<dbReference type="Gene3D" id="3.90.280.10">
    <property type="entry name" value="PEBP-like"/>
    <property type="match status" value="1"/>
</dbReference>
<dbReference type="SUPFAM" id="SSF49777">
    <property type="entry name" value="PEBP-like"/>
    <property type="match status" value="1"/>
</dbReference>
<dbReference type="PANTHER" id="PTHR11362:SF82">
    <property type="entry name" value="PHOSPHATIDYLETHANOLAMINE-BINDING PROTEIN 4"/>
    <property type="match status" value="1"/>
</dbReference>
<sequence>MKTRKNKKKGGNANITITYNTTIQNNSYKTKGSTSMIPYIKLLSLPLSTLVMYDPDAMQPQYIHYLVTNIQNGDISNGTTIFDYNGPTPPVGTGIHRYIFEQLIQKQPIDVSIDSRAQFDISAFKQKYNLQMRASKKFKVRS</sequence>
<dbReference type="Pfam" id="PF01161">
    <property type="entry name" value="PBP"/>
    <property type="match status" value="1"/>
</dbReference>
<dbReference type="PANTHER" id="PTHR11362">
    <property type="entry name" value="PHOSPHATIDYLETHANOLAMINE-BINDING PROTEIN"/>
    <property type="match status" value="1"/>
</dbReference>
<accession>A0A6C0D9P4</accession>
<dbReference type="EMBL" id="MN739544">
    <property type="protein sequence ID" value="QHT12365.1"/>
    <property type="molecule type" value="Genomic_DNA"/>
</dbReference>
<evidence type="ECO:0000313" key="1">
    <source>
        <dbReference type="EMBL" id="QHT12365.1"/>
    </source>
</evidence>
<name>A0A6C0D9P4_9ZZZZ</name>
<dbReference type="InterPro" id="IPR036610">
    <property type="entry name" value="PEBP-like_sf"/>
</dbReference>
<dbReference type="AlphaFoldDB" id="A0A6C0D9P4"/>
<protein>
    <recommendedName>
        <fullName evidence="2">Phosphatidylethanolamine-binding protein</fullName>
    </recommendedName>
</protein>
<dbReference type="CDD" id="cd00866">
    <property type="entry name" value="PEBP_euk"/>
    <property type="match status" value="1"/>
</dbReference>
<dbReference type="InterPro" id="IPR035810">
    <property type="entry name" value="PEBP_euk"/>
</dbReference>
<dbReference type="InterPro" id="IPR008914">
    <property type="entry name" value="PEBP"/>
</dbReference>
<evidence type="ECO:0008006" key="2">
    <source>
        <dbReference type="Google" id="ProtNLM"/>
    </source>
</evidence>
<organism evidence="1">
    <name type="scientific">viral metagenome</name>
    <dbReference type="NCBI Taxonomy" id="1070528"/>
    <lineage>
        <taxon>unclassified sequences</taxon>
        <taxon>metagenomes</taxon>
        <taxon>organismal metagenomes</taxon>
    </lineage>
</organism>
<proteinExistence type="predicted"/>